<gene>
    <name evidence="6" type="ORF">GCM10008024_25630</name>
    <name evidence="7" type="ORF">SAMN05444006_1121</name>
</gene>
<dbReference type="AlphaFoldDB" id="A0AAN5A025"/>
<dbReference type="RefSeq" id="WP_160169201.1">
    <property type="nucleotide sequence ID" value="NZ_BNAB01000012.1"/>
</dbReference>
<reference evidence="6" key="1">
    <citation type="journal article" date="2014" name="Int. J. Syst. Evol. Microbiol.">
        <title>Complete genome sequence of Corynebacterium casei LMG S-19264T (=DSM 44701T), isolated from a smear-ripened cheese.</title>
        <authorList>
            <consortium name="US DOE Joint Genome Institute (JGI-PGF)"/>
            <person name="Walter F."/>
            <person name="Albersmeier A."/>
            <person name="Kalinowski J."/>
            <person name="Ruckert C."/>
        </authorList>
    </citation>
    <scope>NUCLEOTIDE SEQUENCE</scope>
    <source>
        <strain evidence="6">CGMCC 1.10859</strain>
    </source>
</reference>
<dbReference type="InterPro" id="IPR028978">
    <property type="entry name" value="Chorismate_lyase_/UTRA_dom_sf"/>
</dbReference>
<dbReference type="EMBL" id="BNAB01000012">
    <property type="protein sequence ID" value="GHE03225.1"/>
    <property type="molecule type" value="Genomic_DNA"/>
</dbReference>
<dbReference type="CDD" id="cd07377">
    <property type="entry name" value="WHTH_GntR"/>
    <property type="match status" value="1"/>
</dbReference>
<evidence type="ECO:0000259" key="5">
    <source>
        <dbReference type="PROSITE" id="PS50949"/>
    </source>
</evidence>
<sequence length="281" mass="30368">MSRTELTRGMAAGTGLDARSGIPLFHQVAVILRDRILSGAHAEGERLPSEAEICDSFGVSRITAKRAMDELAAEGLVTRSRGRGTIVTEGAAMAPFEVSVDGWIENISRMGRMTEVRVLEFGYRRAPRAIAQELDLPEGAEVQRSIRVRSHGGTPLSWLETWVPADIGRSYSAQDMGAQPLLHLLERAGARIASARQTISAGLATPQVAQALGVQAGAALLDVRRLVRDTRGRPVELISILYRPDLYRFAMELTRVADAEGARWEAESPPVDPAAAAIPDP</sequence>
<dbReference type="PANTHER" id="PTHR44846:SF1">
    <property type="entry name" value="MANNOSYL-D-GLYCERATE TRANSPORT_METABOLISM SYSTEM REPRESSOR MNGR-RELATED"/>
    <property type="match status" value="1"/>
</dbReference>
<evidence type="ECO:0000313" key="7">
    <source>
        <dbReference type="EMBL" id="SDX21912.1"/>
    </source>
</evidence>
<dbReference type="SMART" id="SM00866">
    <property type="entry name" value="UTRA"/>
    <property type="match status" value="1"/>
</dbReference>
<dbReference type="GO" id="GO:0003677">
    <property type="term" value="F:DNA binding"/>
    <property type="evidence" value="ECO:0007669"/>
    <property type="project" value="UniProtKB-KW"/>
</dbReference>
<accession>A0AAN5A025</accession>
<evidence type="ECO:0000313" key="9">
    <source>
        <dbReference type="Proteomes" id="UP000634647"/>
    </source>
</evidence>
<dbReference type="GO" id="GO:0045892">
    <property type="term" value="P:negative regulation of DNA-templated transcription"/>
    <property type="evidence" value="ECO:0007669"/>
    <property type="project" value="TreeGrafter"/>
</dbReference>
<dbReference type="PANTHER" id="PTHR44846">
    <property type="entry name" value="MANNOSYL-D-GLYCERATE TRANSPORT/METABOLISM SYSTEM REPRESSOR MNGR-RELATED"/>
    <property type="match status" value="1"/>
</dbReference>
<protein>
    <submittedName>
        <fullName evidence="6">GntR family transcriptional regulator</fullName>
    </submittedName>
    <submittedName>
        <fullName evidence="7">Transcriptional regulator, GntR family</fullName>
    </submittedName>
</protein>
<dbReference type="SUPFAM" id="SSF46785">
    <property type="entry name" value="Winged helix' DNA-binding domain"/>
    <property type="match status" value="1"/>
</dbReference>
<dbReference type="Pfam" id="PF00392">
    <property type="entry name" value="GntR"/>
    <property type="match status" value="1"/>
</dbReference>
<dbReference type="PROSITE" id="PS50949">
    <property type="entry name" value="HTH_GNTR"/>
    <property type="match status" value="1"/>
</dbReference>
<evidence type="ECO:0000256" key="4">
    <source>
        <dbReference type="SAM" id="MobiDB-lite"/>
    </source>
</evidence>
<feature type="domain" description="HTH gntR-type" evidence="5">
    <location>
        <begin position="22"/>
        <end position="90"/>
    </location>
</feature>
<dbReference type="PRINTS" id="PR00035">
    <property type="entry name" value="HTHGNTR"/>
</dbReference>
<proteinExistence type="predicted"/>
<dbReference type="InterPro" id="IPR000524">
    <property type="entry name" value="Tscrpt_reg_HTH_GntR"/>
</dbReference>
<evidence type="ECO:0000313" key="6">
    <source>
        <dbReference type="EMBL" id="GHE03225.1"/>
    </source>
</evidence>
<reference evidence="7 8" key="2">
    <citation type="submission" date="2016-10" db="EMBL/GenBank/DDBJ databases">
        <authorList>
            <person name="Varghese N."/>
            <person name="Submissions S."/>
        </authorList>
    </citation>
    <scope>NUCLEOTIDE SEQUENCE [LARGE SCALE GENOMIC DNA]</scope>
    <source>
        <strain evidence="7 8">DSM 24802</strain>
    </source>
</reference>
<keyword evidence="2" id="KW-0238">DNA-binding</keyword>
<keyword evidence="8" id="KW-1185">Reference proteome</keyword>
<dbReference type="SUPFAM" id="SSF64288">
    <property type="entry name" value="Chorismate lyase-like"/>
    <property type="match status" value="1"/>
</dbReference>
<evidence type="ECO:0000256" key="3">
    <source>
        <dbReference type="ARBA" id="ARBA00023163"/>
    </source>
</evidence>
<dbReference type="Gene3D" id="3.40.1410.10">
    <property type="entry name" value="Chorismate lyase-like"/>
    <property type="match status" value="1"/>
</dbReference>
<organism evidence="6 9">
    <name type="scientific">Allgaiera indica</name>
    <dbReference type="NCBI Taxonomy" id="765699"/>
    <lineage>
        <taxon>Bacteria</taxon>
        <taxon>Pseudomonadati</taxon>
        <taxon>Pseudomonadota</taxon>
        <taxon>Alphaproteobacteria</taxon>
        <taxon>Rhodobacterales</taxon>
        <taxon>Paracoccaceae</taxon>
        <taxon>Allgaiera</taxon>
    </lineage>
</organism>
<comment type="caution">
    <text evidence="6">The sequence shown here is derived from an EMBL/GenBank/DDBJ whole genome shotgun (WGS) entry which is preliminary data.</text>
</comment>
<evidence type="ECO:0000256" key="2">
    <source>
        <dbReference type="ARBA" id="ARBA00023125"/>
    </source>
</evidence>
<dbReference type="Proteomes" id="UP000634647">
    <property type="component" value="Unassembled WGS sequence"/>
</dbReference>
<dbReference type="GO" id="GO:0003700">
    <property type="term" value="F:DNA-binding transcription factor activity"/>
    <property type="evidence" value="ECO:0007669"/>
    <property type="project" value="InterPro"/>
</dbReference>
<reference evidence="6" key="3">
    <citation type="submission" date="2023-06" db="EMBL/GenBank/DDBJ databases">
        <authorList>
            <person name="Sun Q."/>
            <person name="Zhou Y."/>
        </authorList>
    </citation>
    <scope>NUCLEOTIDE SEQUENCE</scope>
    <source>
        <strain evidence="6">CGMCC 1.10859</strain>
    </source>
</reference>
<dbReference type="InterPro" id="IPR050679">
    <property type="entry name" value="Bact_HTH_transcr_reg"/>
</dbReference>
<dbReference type="InterPro" id="IPR036388">
    <property type="entry name" value="WH-like_DNA-bd_sf"/>
</dbReference>
<dbReference type="Gene3D" id="1.10.10.10">
    <property type="entry name" value="Winged helix-like DNA-binding domain superfamily/Winged helix DNA-binding domain"/>
    <property type="match status" value="1"/>
</dbReference>
<dbReference type="Proteomes" id="UP000199541">
    <property type="component" value="Unassembled WGS sequence"/>
</dbReference>
<dbReference type="SMART" id="SM00345">
    <property type="entry name" value="HTH_GNTR"/>
    <property type="match status" value="1"/>
</dbReference>
<evidence type="ECO:0000313" key="8">
    <source>
        <dbReference type="Proteomes" id="UP000199541"/>
    </source>
</evidence>
<name>A0AAN5A025_9RHOB</name>
<dbReference type="InterPro" id="IPR036390">
    <property type="entry name" value="WH_DNA-bd_sf"/>
</dbReference>
<evidence type="ECO:0000256" key="1">
    <source>
        <dbReference type="ARBA" id="ARBA00023015"/>
    </source>
</evidence>
<dbReference type="EMBL" id="FNOB01000012">
    <property type="protein sequence ID" value="SDX21912.1"/>
    <property type="molecule type" value="Genomic_DNA"/>
</dbReference>
<dbReference type="Pfam" id="PF07702">
    <property type="entry name" value="UTRA"/>
    <property type="match status" value="1"/>
</dbReference>
<keyword evidence="1" id="KW-0805">Transcription regulation</keyword>
<feature type="region of interest" description="Disordered" evidence="4">
    <location>
        <begin position="262"/>
        <end position="281"/>
    </location>
</feature>
<dbReference type="InterPro" id="IPR011663">
    <property type="entry name" value="UTRA"/>
</dbReference>
<keyword evidence="3" id="KW-0804">Transcription</keyword>